<evidence type="ECO:0000313" key="7">
    <source>
        <dbReference type="EMBL" id="MFC4361767.1"/>
    </source>
</evidence>
<accession>A0ABV8V4D7</accession>
<organism evidence="7 8">
    <name type="scientific">Simiduia curdlanivorans</name>
    <dbReference type="NCBI Taxonomy" id="1492769"/>
    <lineage>
        <taxon>Bacteria</taxon>
        <taxon>Pseudomonadati</taxon>
        <taxon>Pseudomonadota</taxon>
        <taxon>Gammaproteobacteria</taxon>
        <taxon>Cellvibrionales</taxon>
        <taxon>Cellvibrionaceae</taxon>
        <taxon>Simiduia</taxon>
    </lineage>
</organism>
<keyword evidence="5 6" id="KW-0472">Membrane</keyword>
<evidence type="ECO:0000256" key="4">
    <source>
        <dbReference type="ARBA" id="ARBA00022989"/>
    </source>
</evidence>
<keyword evidence="8" id="KW-1185">Reference proteome</keyword>
<comment type="subcellular location">
    <subcellularLocation>
        <location evidence="1">Cell membrane</location>
        <topology evidence="1">Multi-pass membrane protein</topology>
    </subcellularLocation>
</comment>
<feature type="transmembrane region" description="Helical" evidence="6">
    <location>
        <begin position="234"/>
        <end position="255"/>
    </location>
</feature>
<proteinExistence type="predicted"/>
<dbReference type="Pfam" id="PF13440">
    <property type="entry name" value="Polysacc_synt_3"/>
    <property type="match status" value="1"/>
</dbReference>
<evidence type="ECO:0000256" key="5">
    <source>
        <dbReference type="ARBA" id="ARBA00023136"/>
    </source>
</evidence>
<keyword evidence="2" id="KW-1003">Cell membrane</keyword>
<feature type="transmembrane region" description="Helical" evidence="6">
    <location>
        <begin position="119"/>
        <end position="140"/>
    </location>
</feature>
<dbReference type="PANTHER" id="PTHR30250">
    <property type="entry name" value="PST FAMILY PREDICTED COLANIC ACID TRANSPORTER"/>
    <property type="match status" value="1"/>
</dbReference>
<gene>
    <name evidence="7" type="ORF">ACFOX3_05590</name>
</gene>
<dbReference type="PANTHER" id="PTHR30250:SF28">
    <property type="entry name" value="POLYSACCHARIDE BIOSYNTHESIS PROTEIN"/>
    <property type="match status" value="1"/>
</dbReference>
<dbReference type="RefSeq" id="WP_290263726.1">
    <property type="nucleotide sequence ID" value="NZ_JAUFQG010000006.1"/>
</dbReference>
<feature type="transmembrane region" description="Helical" evidence="6">
    <location>
        <begin position="365"/>
        <end position="388"/>
    </location>
</feature>
<sequence>MLSGLKSGSEFNKNVLTLMTGSTIAQAIPIAITPILTRMYSPADFGILALFISITAILGSVVNGRYELAIMLPEEDDEAINIAALGLLIGIAFSIFLFLPITIYNSEITRFLGNADISFWLYFVPFVVLMMGLFNVLNYLNTRKKLYKDIAKANVYKATAMSAVQLSFGVIKSGATGLISGQIVSQLAANFRLAKNAKSNYNLEKVNFIEIKRLAKRYIDFPKFSMWAVFSNSLAYNLTNIFISIIYNVGTLGFYSLAQRILGLPASLIGASIGQVYFQEAVNEKQRTGVAIKTFDKTSKKLFLLSILFFTPLYFVLPLIFEIVFGIEWRIAGEYAQIILPFVALQFIVAAVSNTNNIFEKQKIALLWQLGLLLISASIILYANYFSVFFTDFIFFYTIIMSAYYMFLFYILRIVARGKL</sequence>
<protein>
    <submittedName>
        <fullName evidence="7">Lipopolysaccharide biosynthesis protein</fullName>
    </submittedName>
</protein>
<keyword evidence="4 6" id="KW-1133">Transmembrane helix</keyword>
<feature type="transmembrane region" description="Helical" evidence="6">
    <location>
        <begin position="15"/>
        <end position="35"/>
    </location>
</feature>
<feature type="transmembrane region" description="Helical" evidence="6">
    <location>
        <begin position="47"/>
        <end position="66"/>
    </location>
</feature>
<dbReference type="Proteomes" id="UP001595840">
    <property type="component" value="Unassembled WGS sequence"/>
</dbReference>
<feature type="transmembrane region" description="Helical" evidence="6">
    <location>
        <begin position="261"/>
        <end position="278"/>
    </location>
</feature>
<feature type="transmembrane region" description="Helical" evidence="6">
    <location>
        <begin position="394"/>
        <end position="416"/>
    </location>
</feature>
<dbReference type="EMBL" id="JBHSCX010000004">
    <property type="protein sequence ID" value="MFC4361767.1"/>
    <property type="molecule type" value="Genomic_DNA"/>
</dbReference>
<name>A0ABV8V4D7_9GAMM</name>
<feature type="transmembrane region" description="Helical" evidence="6">
    <location>
        <begin position="335"/>
        <end position="353"/>
    </location>
</feature>
<keyword evidence="3 6" id="KW-0812">Transmembrane</keyword>
<comment type="caution">
    <text evidence="7">The sequence shown here is derived from an EMBL/GenBank/DDBJ whole genome shotgun (WGS) entry which is preliminary data.</text>
</comment>
<evidence type="ECO:0000256" key="2">
    <source>
        <dbReference type="ARBA" id="ARBA00022475"/>
    </source>
</evidence>
<evidence type="ECO:0000256" key="1">
    <source>
        <dbReference type="ARBA" id="ARBA00004651"/>
    </source>
</evidence>
<evidence type="ECO:0000256" key="3">
    <source>
        <dbReference type="ARBA" id="ARBA00022692"/>
    </source>
</evidence>
<evidence type="ECO:0000256" key="6">
    <source>
        <dbReference type="SAM" id="Phobius"/>
    </source>
</evidence>
<feature type="transmembrane region" description="Helical" evidence="6">
    <location>
        <begin position="302"/>
        <end position="329"/>
    </location>
</feature>
<evidence type="ECO:0000313" key="8">
    <source>
        <dbReference type="Proteomes" id="UP001595840"/>
    </source>
</evidence>
<reference evidence="8" key="1">
    <citation type="journal article" date="2019" name="Int. J. Syst. Evol. Microbiol.">
        <title>The Global Catalogue of Microorganisms (GCM) 10K type strain sequencing project: providing services to taxonomists for standard genome sequencing and annotation.</title>
        <authorList>
            <consortium name="The Broad Institute Genomics Platform"/>
            <consortium name="The Broad Institute Genome Sequencing Center for Infectious Disease"/>
            <person name="Wu L."/>
            <person name="Ma J."/>
        </authorList>
    </citation>
    <scope>NUCLEOTIDE SEQUENCE [LARGE SCALE GENOMIC DNA]</scope>
    <source>
        <strain evidence="8">CECT 8570</strain>
    </source>
</reference>
<feature type="transmembrane region" description="Helical" evidence="6">
    <location>
        <begin position="78"/>
        <end position="99"/>
    </location>
</feature>
<dbReference type="InterPro" id="IPR050833">
    <property type="entry name" value="Poly_Biosynth_Transport"/>
</dbReference>